<proteinExistence type="predicted"/>
<dbReference type="InterPro" id="IPR003661">
    <property type="entry name" value="HisK_dim/P_dom"/>
</dbReference>
<protein>
    <recommendedName>
        <fullName evidence="3">histidine kinase</fullName>
        <ecNumber evidence="3">2.7.13.3</ecNumber>
    </recommendedName>
</protein>
<keyword evidence="4" id="KW-0597">Phosphoprotein</keyword>
<evidence type="ECO:0000256" key="3">
    <source>
        <dbReference type="ARBA" id="ARBA00012438"/>
    </source>
</evidence>
<dbReference type="CDD" id="cd00130">
    <property type="entry name" value="PAS"/>
    <property type="match status" value="1"/>
</dbReference>
<dbReference type="PROSITE" id="PS50112">
    <property type="entry name" value="PAS"/>
    <property type="match status" value="1"/>
</dbReference>
<dbReference type="EMBL" id="FOTI01000021">
    <property type="protein sequence ID" value="SFL62441.1"/>
    <property type="molecule type" value="Genomic_DNA"/>
</dbReference>
<evidence type="ECO:0000256" key="6">
    <source>
        <dbReference type="ARBA" id="ARBA00022777"/>
    </source>
</evidence>
<dbReference type="InterPro" id="IPR000014">
    <property type="entry name" value="PAS"/>
</dbReference>
<evidence type="ECO:0000259" key="11">
    <source>
        <dbReference type="PROSITE" id="PS50112"/>
    </source>
</evidence>
<dbReference type="PROSITE" id="PS50109">
    <property type="entry name" value="HIS_KIN"/>
    <property type="match status" value="1"/>
</dbReference>
<dbReference type="GO" id="GO:0016036">
    <property type="term" value="P:cellular response to phosphate starvation"/>
    <property type="evidence" value="ECO:0007669"/>
    <property type="project" value="TreeGrafter"/>
</dbReference>
<dbReference type="AlphaFoldDB" id="A0A1I4J8A4"/>
<dbReference type="InterPro" id="IPR004358">
    <property type="entry name" value="Sig_transdc_His_kin-like_C"/>
</dbReference>
<sequence length="596" mass="67812">MNSFWQEKTFFTKLLLRFFAITMIVILIFGFSVIYYFNNFYLNQKEEEIQKNSEAVLDYLAASVNSEDKQEIVNWLGIIGNLNDGQAWLINPEGYLEFSYPYSFDETKRFSSYESIFAGQTISRQVDAADFDNTMMLVGIPVIYESNVIAALLVFTPVKEINATVNQITKLMFLISTLSLLLILFISYFWSRSLARPLANIGYVAAQISAGKFGKEVKIDQKQVSKEILLLAGSINIMSRKLAQTIKSLLSEKEKLQHVLSGMKEGLIAVNDQGEIILINRTAVELFNLEKSSRGKKINSIIQDEKIIKAFEEILTAEQEEWQEIISKKEQTNQYLLVHCAAISLKDELNRGAVALFHDISERYRFEQLQREFVANVSHELKAPLTSIRGSAELLLDGVIKDQERQQQYLEMILTESNRLTNLIDETLILAEIDAGGLELNKEKISLPDMINHLKLFFENIKKDEQQLEISVLELTITANREKLRRILINLLSNSVKFSPAGTKIKLKVELIGQEVKFSVSDQGTGIPQSELKNIWERFYKIDKARTPGKKSSGLGLAIVKQLVEEHNGHVFVKSEVNKGSIFGFYLPLNDFKADD</sequence>
<dbReference type="Pfam" id="PF02518">
    <property type="entry name" value="HATPase_c"/>
    <property type="match status" value="1"/>
</dbReference>
<dbReference type="GO" id="GO:0005886">
    <property type="term" value="C:plasma membrane"/>
    <property type="evidence" value="ECO:0007669"/>
    <property type="project" value="TreeGrafter"/>
</dbReference>
<dbReference type="PANTHER" id="PTHR45453">
    <property type="entry name" value="PHOSPHATE REGULON SENSOR PROTEIN PHOR"/>
    <property type="match status" value="1"/>
</dbReference>
<dbReference type="EC" id="2.7.13.3" evidence="3"/>
<dbReference type="PROSITE" id="PS50885">
    <property type="entry name" value="HAMP"/>
    <property type="match status" value="1"/>
</dbReference>
<keyword evidence="7" id="KW-0902">Two-component regulatory system</keyword>
<dbReference type="InterPro" id="IPR035965">
    <property type="entry name" value="PAS-like_dom_sf"/>
</dbReference>
<keyword evidence="8 9" id="KW-0472">Membrane</keyword>
<dbReference type="InterPro" id="IPR005467">
    <property type="entry name" value="His_kinase_dom"/>
</dbReference>
<keyword evidence="6 13" id="KW-0418">Kinase</keyword>
<keyword evidence="9" id="KW-0812">Transmembrane</keyword>
<accession>A0A1I4J8A4</accession>
<dbReference type="Gene3D" id="3.30.565.10">
    <property type="entry name" value="Histidine kinase-like ATPase, C-terminal domain"/>
    <property type="match status" value="1"/>
</dbReference>
<dbReference type="CDD" id="cd00082">
    <property type="entry name" value="HisKA"/>
    <property type="match status" value="1"/>
</dbReference>
<comment type="subcellular location">
    <subcellularLocation>
        <location evidence="2">Membrane</location>
    </subcellularLocation>
</comment>
<feature type="domain" description="PAS" evidence="11">
    <location>
        <begin position="252"/>
        <end position="293"/>
    </location>
</feature>
<dbReference type="InterPro" id="IPR050351">
    <property type="entry name" value="BphY/WalK/GraS-like"/>
</dbReference>
<name>A0A1I4J8A4_9FIRM</name>
<evidence type="ECO:0000259" key="12">
    <source>
        <dbReference type="PROSITE" id="PS50885"/>
    </source>
</evidence>
<evidence type="ECO:0000256" key="1">
    <source>
        <dbReference type="ARBA" id="ARBA00000085"/>
    </source>
</evidence>
<evidence type="ECO:0000313" key="14">
    <source>
        <dbReference type="Proteomes" id="UP000199006"/>
    </source>
</evidence>
<evidence type="ECO:0000259" key="10">
    <source>
        <dbReference type="PROSITE" id="PS50109"/>
    </source>
</evidence>
<comment type="catalytic activity">
    <reaction evidence="1">
        <text>ATP + protein L-histidine = ADP + protein N-phospho-L-histidine.</text>
        <dbReference type="EC" id="2.7.13.3"/>
    </reaction>
</comment>
<evidence type="ECO:0000256" key="4">
    <source>
        <dbReference type="ARBA" id="ARBA00022553"/>
    </source>
</evidence>
<organism evidence="13 14">
    <name type="scientific">Halanaerobium salsuginis</name>
    <dbReference type="NCBI Taxonomy" id="29563"/>
    <lineage>
        <taxon>Bacteria</taxon>
        <taxon>Bacillati</taxon>
        <taxon>Bacillota</taxon>
        <taxon>Clostridia</taxon>
        <taxon>Halanaerobiales</taxon>
        <taxon>Halanaerobiaceae</taxon>
        <taxon>Halanaerobium</taxon>
    </lineage>
</organism>
<evidence type="ECO:0000256" key="8">
    <source>
        <dbReference type="ARBA" id="ARBA00023136"/>
    </source>
</evidence>
<dbReference type="SUPFAM" id="SSF47384">
    <property type="entry name" value="Homodimeric domain of signal transducing histidine kinase"/>
    <property type="match status" value="1"/>
</dbReference>
<evidence type="ECO:0000256" key="7">
    <source>
        <dbReference type="ARBA" id="ARBA00023012"/>
    </source>
</evidence>
<dbReference type="Gene3D" id="1.10.287.130">
    <property type="match status" value="1"/>
</dbReference>
<dbReference type="Pfam" id="PF00512">
    <property type="entry name" value="HisKA"/>
    <property type="match status" value="1"/>
</dbReference>
<dbReference type="SMART" id="SM00304">
    <property type="entry name" value="HAMP"/>
    <property type="match status" value="1"/>
</dbReference>
<dbReference type="CDD" id="cd00075">
    <property type="entry name" value="HATPase"/>
    <property type="match status" value="1"/>
</dbReference>
<dbReference type="FunFam" id="1.10.287.130:FF:000001">
    <property type="entry name" value="Two-component sensor histidine kinase"/>
    <property type="match status" value="1"/>
</dbReference>
<keyword evidence="14" id="KW-1185">Reference proteome</keyword>
<reference evidence="13 14" key="1">
    <citation type="submission" date="2016-10" db="EMBL/GenBank/DDBJ databases">
        <authorList>
            <person name="de Groot N.N."/>
        </authorList>
    </citation>
    <scope>NUCLEOTIDE SEQUENCE [LARGE SCALE GENOMIC DNA]</scope>
    <source>
        <strain evidence="13 14">ATCC 51327</strain>
    </source>
</reference>
<dbReference type="InterPro" id="IPR036890">
    <property type="entry name" value="HATPase_C_sf"/>
</dbReference>
<dbReference type="Pfam" id="PF13426">
    <property type="entry name" value="PAS_9"/>
    <property type="match status" value="1"/>
</dbReference>
<dbReference type="SUPFAM" id="SSF55785">
    <property type="entry name" value="PYP-like sensor domain (PAS domain)"/>
    <property type="match status" value="1"/>
</dbReference>
<dbReference type="OrthoDB" id="9813151at2"/>
<dbReference type="SMART" id="SM00091">
    <property type="entry name" value="PAS"/>
    <property type="match status" value="1"/>
</dbReference>
<feature type="transmembrane region" description="Helical" evidence="9">
    <location>
        <begin position="135"/>
        <end position="156"/>
    </location>
</feature>
<dbReference type="STRING" id="29563.SAMN02983006_01620"/>
<dbReference type="SMART" id="SM00388">
    <property type="entry name" value="HisKA"/>
    <property type="match status" value="1"/>
</dbReference>
<evidence type="ECO:0000256" key="2">
    <source>
        <dbReference type="ARBA" id="ARBA00004370"/>
    </source>
</evidence>
<dbReference type="SUPFAM" id="SSF55874">
    <property type="entry name" value="ATPase domain of HSP90 chaperone/DNA topoisomerase II/histidine kinase"/>
    <property type="match status" value="1"/>
</dbReference>
<dbReference type="InterPro" id="IPR036097">
    <property type="entry name" value="HisK_dim/P_sf"/>
</dbReference>
<evidence type="ECO:0000313" key="13">
    <source>
        <dbReference type="EMBL" id="SFL62441.1"/>
    </source>
</evidence>
<dbReference type="RefSeq" id="WP_089861722.1">
    <property type="nucleotide sequence ID" value="NZ_FOTI01000021.1"/>
</dbReference>
<dbReference type="InterPro" id="IPR003594">
    <property type="entry name" value="HATPase_dom"/>
</dbReference>
<dbReference type="InterPro" id="IPR003660">
    <property type="entry name" value="HAMP_dom"/>
</dbReference>
<keyword evidence="9" id="KW-1133">Transmembrane helix</keyword>
<dbReference type="Gene3D" id="3.30.450.20">
    <property type="entry name" value="PAS domain"/>
    <property type="match status" value="1"/>
</dbReference>
<gene>
    <name evidence="13" type="ORF">SAMN02983006_01620</name>
</gene>
<evidence type="ECO:0000256" key="9">
    <source>
        <dbReference type="SAM" id="Phobius"/>
    </source>
</evidence>
<dbReference type="Gene3D" id="6.10.340.10">
    <property type="match status" value="1"/>
</dbReference>
<feature type="transmembrane region" description="Helical" evidence="9">
    <location>
        <begin position="14"/>
        <end position="37"/>
    </location>
</feature>
<feature type="transmembrane region" description="Helical" evidence="9">
    <location>
        <begin position="168"/>
        <end position="190"/>
    </location>
</feature>
<evidence type="ECO:0000256" key="5">
    <source>
        <dbReference type="ARBA" id="ARBA00022679"/>
    </source>
</evidence>
<dbReference type="PRINTS" id="PR00344">
    <property type="entry name" value="BCTRLSENSOR"/>
</dbReference>
<dbReference type="FunFam" id="3.30.565.10:FF:000006">
    <property type="entry name" value="Sensor histidine kinase WalK"/>
    <property type="match status" value="1"/>
</dbReference>
<dbReference type="Proteomes" id="UP000199006">
    <property type="component" value="Unassembled WGS sequence"/>
</dbReference>
<dbReference type="GO" id="GO:0000155">
    <property type="term" value="F:phosphorelay sensor kinase activity"/>
    <property type="evidence" value="ECO:0007669"/>
    <property type="project" value="InterPro"/>
</dbReference>
<dbReference type="GO" id="GO:0004721">
    <property type="term" value="F:phosphoprotein phosphatase activity"/>
    <property type="evidence" value="ECO:0007669"/>
    <property type="project" value="TreeGrafter"/>
</dbReference>
<dbReference type="SMART" id="SM00387">
    <property type="entry name" value="HATPase_c"/>
    <property type="match status" value="1"/>
</dbReference>
<dbReference type="PANTHER" id="PTHR45453:SF1">
    <property type="entry name" value="PHOSPHATE REGULON SENSOR PROTEIN PHOR"/>
    <property type="match status" value="1"/>
</dbReference>
<keyword evidence="5" id="KW-0808">Transferase</keyword>
<feature type="domain" description="HAMP" evidence="12">
    <location>
        <begin position="192"/>
        <end position="247"/>
    </location>
</feature>
<feature type="domain" description="Histidine kinase" evidence="10">
    <location>
        <begin position="376"/>
        <end position="591"/>
    </location>
</feature>